<reference evidence="1" key="2">
    <citation type="journal article" date="2015" name="Fish Shellfish Immunol.">
        <title>Early steps in the European eel (Anguilla anguilla)-Vibrio vulnificus interaction in the gills: Role of the RtxA13 toxin.</title>
        <authorList>
            <person name="Callol A."/>
            <person name="Pajuelo D."/>
            <person name="Ebbesson L."/>
            <person name="Teles M."/>
            <person name="MacKenzie S."/>
            <person name="Amaro C."/>
        </authorList>
    </citation>
    <scope>NUCLEOTIDE SEQUENCE</scope>
</reference>
<sequence>MKQETAEIKPRAVLAWSDLKIRSEMTDTDEDCSKVTRMSPP</sequence>
<evidence type="ECO:0000313" key="1">
    <source>
        <dbReference type="EMBL" id="JAH29414.1"/>
    </source>
</evidence>
<dbReference type="EMBL" id="GBXM01079163">
    <property type="protein sequence ID" value="JAH29414.1"/>
    <property type="molecule type" value="Transcribed_RNA"/>
</dbReference>
<accession>A0A0E9RK01</accession>
<dbReference type="AlphaFoldDB" id="A0A0E9RK01"/>
<reference evidence="1" key="1">
    <citation type="submission" date="2014-11" db="EMBL/GenBank/DDBJ databases">
        <authorList>
            <person name="Amaro Gonzalez C."/>
        </authorList>
    </citation>
    <scope>NUCLEOTIDE SEQUENCE</scope>
</reference>
<name>A0A0E9RK01_ANGAN</name>
<organism evidence="1">
    <name type="scientific">Anguilla anguilla</name>
    <name type="common">European freshwater eel</name>
    <name type="synonym">Muraena anguilla</name>
    <dbReference type="NCBI Taxonomy" id="7936"/>
    <lineage>
        <taxon>Eukaryota</taxon>
        <taxon>Metazoa</taxon>
        <taxon>Chordata</taxon>
        <taxon>Craniata</taxon>
        <taxon>Vertebrata</taxon>
        <taxon>Euteleostomi</taxon>
        <taxon>Actinopterygii</taxon>
        <taxon>Neopterygii</taxon>
        <taxon>Teleostei</taxon>
        <taxon>Anguilliformes</taxon>
        <taxon>Anguillidae</taxon>
        <taxon>Anguilla</taxon>
    </lineage>
</organism>
<proteinExistence type="predicted"/>
<protein>
    <submittedName>
        <fullName evidence="1">Uncharacterized protein</fullName>
    </submittedName>
</protein>